<dbReference type="EMBL" id="JAHUZE010000004">
    <property type="protein sequence ID" value="MBV7380458.1"/>
    <property type="molecule type" value="Genomic_DNA"/>
</dbReference>
<comment type="caution">
    <text evidence="6">The sequence shown here is derived from an EMBL/GenBank/DDBJ whole genome shotgun (WGS) entry which is preliminary data.</text>
</comment>
<feature type="DNA-binding region" description="H-T-H motif" evidence="4">
    <location>
        <begin position="30"/>
        <end position="49"/>
    </location>
</feature>
<organism evidence="6 7">
    <name type="scientific">Maritimibacter dapengensis</name>
    <dbReference type="NCBI Taxonomy" id="2836868"/>
    <lineage>
        <taxon>Bacteria</taxon>
        <taxon>Pseudomonadati</taxon>
        <taxon>Pseudomonadota</taxon>
        <taxon>Alphaproteobacteria</taxon>
        <taxon>Rhodobacterales</taxon>
        <taxon>Roseobacteraceae</taxon>
        <taxon>Maritimibacter</taxon>
    </lineage>
</organism>
<name>A0ABS6T5B8_9RHOB</name>
<evidence type="ECO:0000313" key="7">
    <source>
        <dbReference type="Proteomes" id="UP000756530"/>
    </source>
</evidence>
<dbReference type="InterPro" id="IPR001647">
    <property type="entry name" value="HTH_TetR"/>
</dbReference>
<dbReference type="RefSeq" id="WP_218393665.1">
    <property type="nucleotide sequence ID" value="NZ_JAHUZE010000004.1"/>
</dbReference>
<reference evidence="6 7" key="1">
    <citation type="submission" date="2021-05" db="EMBL/GenBank/DDBJ databases">
        <title>Culturable bacteria isolated from Daya Bay.</title>
        <authorList>
            <person name="Zheng W."/>
            <person name="Yu S."/>
            <person name="Huang Y."/>
        </authorList>
    </citation>
    <scope>NUCLEOTIDE SEQUENCE [LARGE SCALE GENOMIC DNA]</scope>
    <source>
        <strain evidence="6 7">DP4N28-5</strain>
    </source>
</reference>
<evidence type="ECO:0000256" key="4">
    <source>
        <dbReference type="PROSITE-ProRule" id="PRU00335"/>
    </source>
</evidence>
<evidence type="ECO:0000256" key="3">
    <source>
        <dbReference type="ARBA" id="ARBA00023163"/>
    </source>
</evidence>
<keyword evidence="7" id="KW-1185">Reference proteome</keyword>
<keyword evidence="2 4" id="KW-0238">DNA-binding</keyword>
<evidence type="ECO:0000256" key="1">
    <source>
        <dbReference type="ARBA" id="ARBA00023015"/>
    </source>
</evidence>
<feature type="domain" description="HTH tetR-type" evidence="5">
    <location>
        <begin position="7"/>
        <end position="67"/>
    </location>
</feature>
<dbReference type="Proteomes" id="UP000756530">
    <property type="component" value="Unassembled WGS sequence"/>
</dbReference>
<gene>
    <name evidence="6" type="ORF">KJP28_16150</name>
</gene>
<dbReference type="PANTHER" id="PTHR30055:SF234">
    <property type="entry name" value="HTH-TYPE TRANSCRIPTIONAL REGULATOR BETI"/>
    <property type="match status" value="1"/>
</dbReference>
<evidence type="ECO:0000313" key="6">
    <source>
        <dbReference type="EMBL" id="MBV7380458.1"/>
    </source>
</evidence>
<dbReference type="PROSITE" id="PS50977">
    <property type="entry name" value="HTH_TETR_2"/>
    <property type="match status" value="1"/>
</dbReference>
<keyword evidence="1" id="KW-0805">Transcription regulation</keyword>
<dbReference type="InterPro" id="IPR050109">
    <property type="entry name" value="HTH-type_TetR-like_transc_reg"/>
</dbReference>
<proteinExistence type="predicted"/>
<keyword evidence="3" id="KW-0804">Transcription</keyword>
<sequence length="210" mass="22828">MTFEGDISIRREIVDVTFDLIEELGFENVSLTAVAAAARVSLGTVKKCYRDRLGLFTALVQANTAHVTAAVQTTGEKFPDAMTALEEVGTELLFMVLGKRAVMLRRASVIDGSGELGRIILENGPEEVSRVIDALMLRAIGEREVAGEPRDLTETYLALILGNMQVFRMSGTMPSPDRWTCAARAVTAVERLVLIHPPIHRAPSMGFGPS</sequence>
<evidence type="ECO:0000256" key="2">
    <source>
        <dbReference type="ARBA" id="ARBA00023125"/>
    </source>
</evidence>
<dbReference type="PANTHER" id="PTHR30055">
    <property type="entry name" value="HTH-TYPE TRANSCRIPTIONAL REGULATOR RUTR"/>
    <property type="match status" value="1"/>
</dbReference>
<evidence type="ECO:0000259" key="5">
    <source>
        <dbReference type="PROSITE" id="PS50977"/>
    </source>
</evidence>
<accession>A0ABS6T5B8</accession>
<protein>
    <recommendedName>
        <fullName evidence="5">HTH tetR-type domain-containing protein</fullName>
    </recommendedName>
</protein>